<evidence type="ECO:0000256" key="9">
    <source>
        <dbReference type="SAM" id="MobiDB-lite"/>
    </source>
</evidence>
<evidence type="ECO:0000256" key="1">
    <source>
        <dbReference type="ARBA" id="ARBA00004651"/>
    </source>
</evidence>
<dbReference type="Pfam" id="PF01544">
    <property type="entry name" value="CorA"/>
    <property type="match status" value="1"/>
</dbReference>
<dbReference type="InterPro" id="IPR004488">
    <property type="entry name" value="Mg/Co-transport_prot_CorA"/>
</dbReference>
<sequence>MPRRKKQHYHTRRRHHDKPGVAPGTLVAPPDAHPSTVSVIAYGEKDMVEKNLSSIAEIQDYIGKWPVTWINIDGLADVGTLAELGEILNFHPLALEDVLNQHHRAKAEDFGDHIFMITHMMQVKEETLESEQLSLFIGKNFIITLQERPDGDVFNPVRERLRRGEMRRIRTSAADYLAYSILDAVIDGYFPVLEFVGDWISNLEDQVVSRPDHCLVTETHVLKRNLRQMRQAMWPLREAVNTLHNEHPLIGEEAQIYLRDCQDHIINVLDLLEIDRERASGLVDIYLSSVNNQMNETMKILTIISTIFIPLSFIAGVYGMNFDRQASPYNMPELGWFYGYPFALGLMALVFLMLLVFFIRHGWIRSSRN</sequence>
<keyword evidence="8" id="KW-0406">Ion transport</keyword>
<protein>
    <recommendedName>
        <fullName evidence="8">Magnesium transport protein CorA</fullName>
    </recommendedName>
</protein>
<dbReference type="AlphaFoldDB" id="A0A7T5R2G7"/>
<organism evidence="10 11">
    <name type="scientific">Micavibrio aeruginosavorus</name>
    <dbReference type="NCBI Taxonomy" id="349221"/>
    <lineage>
        <taxon>Bacteria</taxon>
        <taxon>Pseudomonadati</taxon>
        <taxon>Bdellovibrionota</taxon>
        <taxon>Bdellovibrionia</taxon>
        <taxon>Bdellovibrionales</taxon>
        <taxon>Pseudobdellovibrionaceae</taxon>
        <taxon>Micavibrio</taxon>
    </lineage>
</organism>
<keyword evidence="7 8" id="KW-0472">Membrane</keyword>
<dbReference type="NCBIfam" id="TIGR00383">
    <property type="entry name" value="corA"/>
    <property type="match status" value="1"/>
</dbReference>
<evidence type="ECO:0000256" key="2">
    <source>
        <dbReference type="ARBA" id="ARBA00009765"/>
    </source>
</evidence>
<keyword evidence="3 8" id="KW-0813">Transport</keyword>
<dbReference type="SUPFAM" id="SSF144083">
    <property type="entry name" value="Magnesium transport protein CorA, transmembrane region"/>
    <property type="match status" value="1"/>
</dbReference>
<evidence type="ECO:0000256" key="7">
    <source>
        <dbReference type="ARBA" id="ARBA00023136"/>
    </source>
</evidence>
<gene>
    <name evidence="8 10" type="primary">corA</name>
    <name evidence="10" type="ORF">HYS17_00460</name>
</gene>
<dbReference type="PANTHER" id="PTHR46494">
    <property type="entry name" value="CORA FAMILY METAL ION TRANSPORTER (EUROFUNG)"/>
    <property type="match status" value="1"/>
</dbReference>
<dbReference type="PANTHER" id="PTHR46494:SF1">
    <property type="entry name" value="CORA FAMILY METAL ION TRANSPORTER (EUROFUNG)"/>
    <property type="match status" value="1"/>
</dbReference>
<dbReference type="GO" id="GO:0000287">
    <property type="term" value="F:magnesium ion binding"/>
    <property type="evidence" value="ECO:0007669"/>
    <property type="project" value="TreeGrafter"/>
</dbReference>
<dbReference type="GO" id="GO:0015095">
    <property type="term" value="F:magnesium ion transmembrane transporter activity"/>
    <property type="evidence" value="ECO:0007669"/>
    <property type="project" value="UniProtKB-UniRule"/>
</dbReference>
<keyword evidence="4 8" id="KW-1003">Cell membrane</keyword>
<keyword evidence="8" id="KW-0460">Magnesium</keyword>
<dbReference type="GO" id="GO:0005886">
    <property type="term" value="C:plasma membrane"/>
    <property type="evidence" value="ECO:0007669"/>
    <property type="project" value="UniProtKB-SubCell"/>
</dbReference>
<dbReference type="InterPro" id="IPR002523">
    <property type="entry name" value="MgTranspt_CorA/ZnTranspt_ZntB"/>
</dbReference>
<evidence type="ECO:0000256" key="8">
    <source>
        <dbReference type="RuleBase" id="RU362010"/>
    </source>
</evidence>
<dbReference type="EMBL" id="CP066681">
    <property type="protein sequence ID" value="QQG36299.1"/>
    <property type="molecule type" value="Genomic_DNA"/>
</dbReference>
<comment type="similarity">
    <text evidence="2 8">Belongs to the CorA metal ion transporter (MIT) (TC 1.A.35) family.</text>
</comment>
<dbReference type="InterPro" id="IPR045863">
    <property type="entry name" value="CorA_TM1_TM2"/>
</dbReference>
<dbReference type="GO" id="GO:0050897">
    <property type="term" value="F:cobalt ion binding"/>
    <property type="evidence" value="ECO:0007669"/>
    <property type="project" value="TreeGrafter"/>
</dbReference>
<keyword evidence="6 8" id="KW-1133">Transmembrane helix</keyword>
<dbReference type="InterPro" id="IPR045861">
    <property type="entry name" value="CorA_cytoplasmic_dom"/>
</dbReference>
<feature type="transmembrane region" description="Helical" evidence="8">
    <location>
        <begin position="300"/>
        <end position="318"/>
    </location>
</feature>
<keyword evidence="5 8" id="KW-0812">Transmembrane</keyword>
<feature type="transmembrane region" description="Helical" evidence="8">
    <location>
        <begin position="338"/>
        <end position="359"/>
    </location>
</feature>
<dbReference type="GO" id="GO:0015087">
    <property type="term" value="F:cobalt ion transmembrane transporter activity"/>
    <property type="evidence" value="ECO:0007669"/>
    <property type="project" value="UniProtKB-UniRule"/>
</dbReference>
<comment type="function">
    <text evidence="8">Mediates influx of magnesium ions.</text>
</comment>
<evidence type="ECO:0000256" key="5">
    <source>
        <dbReference type="ARBA" id="ARBA00022692"/>
    </source>
</evidence>
<reference evidence="10 11" key="1">
    <citation type="submission" date="2020-07" db="EMBL/GenBank/DDBJ databases">
        <title>Huge and variable diversity of episymbiotic CPR bacteria and DPANN archaea in groundwater ecosystems.</title>
        <authorList>
            <person name="He C.Y."/>
            <person name="Keren R."/>
            <person name="Whittaker M."/>
            <person name="Farag I.F."/>
            <person name="Doudna J."/>
            <person name="Cate J.H.D."/>
            <person name="Banfield J.F."/>
        </authorList>
    </citation>
    <scope>NUCLEOTIDE SEQUENCE [LARGE SCALE GENOMIC DNA]</scope>
    <source>
        <strain evidence="10">NC_groundwater_70_Ag_B-0.1um_54_66</strain>
    </source>
</reference>
<feature type="region of interest" description="Disordered" evidence="9">
    <location>
        <begin position="1"/>
        <end position="29"/>
    </location>
</feature>
<feature type="compositionally biased region" description="Basic residues" evidence="9">
    <location>
        <begin position="1"/>
        <end position="17"/>
    </location>
</feature>
<dbReference type="Proteomes" id="UP000595362">
    <property type="component" value="Chromosome"/>
</dbReference>
<dbReference type="Gene3D" id="3.30.460.20">
    <property type="entry name" value="CorA soluble domain-like"/>
    <property type="match status" value="1"/>
</dbReference>
<name>A0A7T5R2G7_9BACT</name>
<accession>A0A7T5R2G7</accession>
<evidence type="ECO:0000313" key="10">
    <source>
        <dbReference type="EMBL" id="QQG36299.1"/>
    </source>
</evidence>
<evidence type="ECO:0000256" key="6">
    <source>
        <dbReference type="ARBA" id="ARBA00022989"/>
    </source>
</evidence>
<evidence type="ECO:0000256" key="3">
    <source>
        <dbReference type="ARBA" id="ARBA00022448"/>
    </source>
</evidence>
<evidence type="ECO:0000313" key="11">
    <source>
        <dbReference type="Proteomes" id="UP000595362"/>
    </source>
</evidence>
<dbReference type="CDD" id="cd12828">
    <property type="entry name" value="TmCorA-like_1"/>
    <property type="match status" value="1"/>
</dbReference>
<evidence type="ECO:0000256" key="4">
    <source>
        <dbReference type="ARBA" id="ARBA00022475"/>
    </source>
</evidence>
<dbReference type="Gene3D" id="1.20.58.340">
    <property type="entry name" value="Magnesium transport protein CorA, transmembrane region"/>
    <property type="match status" value="2"/>
</dbReference>
<dbReference type="FunFam" id="1.20.58.340:FF:000012">
    <property type="entry name" value="Magnesium transport protein CorA"/>
    <property type="match status" value="1"/>
</dbReference>
<dbReference type="SUPFAM" id="SSF143865">
    <property type="entry name" value="CorA soluble domain-like"/>
    <property type="match status" value="1"/>
</dbReference>
<proteinExistence type="inferred from homology"/>
<comment type="subcellular location">
    <subcellularLocation>
        <location evidence="1">Cell membrane</location>
        <topology evidence="1">Multi-pass membrane protein</topology>
    </subcellularLocation>
    <subcellularLocation>
        <location evidence="8">Membrane</location>
        <topology evidence="8">Multi-pass membrane protein</topology>
    </subcellularLocation>
</comment>